<evidence type="ECO:0000256" key="1">
    <source>
        <dbReference type="RuleBase" id="RU000363"/>
    </source>
</evidence>
<dbReference type="Pfam" id="PF00106">
    <property type="entry name" value="adh_short"/>
    <property type="match status" value="1"/>
</dbReference>
<dbReference type="EMBL" id="VNHT01000003">
    <property type="protein sequence ID" value="TYP93232.1"/>
    <property type="molecule type" value="Genomic_DNA"/>
</dbReference>
<evidence type="ECO:0000313" key="2">
    <source>
        <dbReference type="EMBL" id="AKH37009.1"/>
    </source>
</evidence>
<dbReference type="SUPFAM" id="SSF51735">
    <property type="entry name" value="NAD(P)-binding Rossmann-fold domains"/>
    <property type="match status" value="1"/>
</dbReference>
<dbReference type="GO" id="GO:0016616">
    <property type="term" value="F:oxidoreductase activity, acting on the CH-OH group of donors, NAD or NADP as acceptor"/>
    <property type="evidence" value="ECO:0007669"/>
    <property type="project" value="TreeGrafter"/>
</dbReference>
<dbReference type="Gene3D" id="3.40.50.720">
    <property type="entry name" value="NAD(P)-binding Rossmann-like Domain"/>
    <property type="match status" value="1"/>
</dbReference>
<gene>
    <name evidence="2" type="ORF">AAW31_03030</name>
    <name evidence="3" type="ORF">BCL69_100342</name>
</gene>
<reference evidence="3 5" key="3">
    <citation type="submission" date="2019-07" db="EMBL/GenBank/DDBJ databases">
        <title>Active sludge and wastewater microbial communities from Klosterneuburg, Austria.</title>
        <authorList>
            <person name="Wagner M."/>
        </authorList>
    </citation>
    <scope>NUCLEOTIDE SEQUENCE [LARGE SCALE GENOMIC DNA]</scope>
    <source>
        <strain evidence="3 5">Nm2</strain>
    </source>
</reference>
<protein>
    <submittedName>
        <fullName evidence="3">NAD(P)-dependent dehydrogenase (Short-subunit alcohol dehydrogenase family)</fullName>
    </submittedName>
    <submittedName>
        <fullName evidence="2">Short-chain dehydrogenase</fullName>
    </submittedName>
</protein>
<evidence type="ECO:0000313" key="4">
    <source>
        <dbReference type="Proteomes" id="UP000034156"/>
    </source>
</evidence>
<dbReference type="Proteomes" id="UP000324176">
    <property type="component" value="Unassembled WGS sequence"/>
</dbReference>
<dbReference type="CDD" id="cd05325">
    <property type="entry name" value="carb_red_sniffer_like_SDR_c"/>
    <property type="match status" value="1"/>
</dbReference>
<dbReference type="PATRIC" id="fig|44574.3.peg.720"/>
<proteinExistence type="inferred from homology"/>
<dbReference type="PRINTS" id="PR00080">
    <property type="entry name" value="SDRFAMILY"/>
</dbReference>
<dbReference type="OrthoDB" id="5786478at2"/>
<organism evidence="2 4">
    <name type="scientific">Nitrosomonas communis</name>
    <dbReference type="NCBI Taxonomy" id="44574"/>
    <lineage>
        <taxon>Bacteria</taxon>
        <taxon>Pseudomonadati</taxon>
        <taxon>Pseudomonadota</taxon>
        <taxon>Betaproteobacteria</taxon>
        <taxon>Nitrosomonadales</taxon>
        <taxon>Nitrosomonadaceae</taxon>
        <taxon>Nitrosomonas</taxon>
    </lineage>
</organism>
<dbReference type="AlphaFoldDB" id="A0A0F7KDZ6"/>
<evidence type="ECO:0000313" key="3">
    <source>
        <dbReference type="EMBL" id="TYP93232.1"/>
    </source>
</evidence>
<dbReference type="PRINTS" id="PR00081">
    <property type="entry name" value="GDHRDH"/>
</dbReference>
<dbReference type="RefSeq" id="WP_046849104.1">
    <property type="nucleotide sequence ID" value="NZ_CP011451.1"/>
</dbReference>
<reference evidence="2 4" key="2">
    <citation type="journal article" date="2016" name="Genome Announc.">
        <title>Genome Sequence of Nitrosomonas communis Strain Nm2, a Mesophilic Ammonia-Oxidizing Bacterium Isolated from Mediterranean Soil.</title>
        <authorList>
            <person name="Kozlowski J.A."/>
            <person name="Kits K.D."/>
            <person name="Stein L.Y."/>
        </authorList>
    </citation>
    <scope>NUCLEOTIDE SEQUENCE [LARGE SCALE GENOMIC DNA]</scope>
    <source>
        <strain evidence="2 4">Nm2</strain>
    </source>
</reference>
<evidence type="ECO:0000313" key="5">
    <source>
        <dbReference type="Proteomes" id="UP000324176"/>
    </source>
</evidence>
<dbReference type="PANTHER" id="PTHR45458:SF1">
    <property type="entry name" value="SHORT CHAIN DEHYDROGENASE"/>
    <property type="match status" value="1"/>
</dbReference>
<reference evidence="4" key="1">
    <citation type="submission" date="2015-05" db="EMBL/GenBank/DDBJ databases">
        <title>Draft genome of Nitrosomonas communis strain Nm2.</title>
        <authorList>
            <person name="Kozlowski J.A."/>
            <person name="Kits K.D."/>
            <person name="Stein L.Y."/>
        </authorList>
    </citation>
    <scope>NUCLEOTIDE SEQUENCE [LARGE SCALE GENOMIC DNA]</scope>
    <source>
        <strain evidence="4">Nm2</strain>
    </source>
</reference>
<dbReference type="InterPro" id="IPR036291">
    <property type="entry name" value="NAD(P)-bd_dom_sf"/>
</dbReference>
<dbReference type="KEGG" id="nco:AAW31_03030"/>
<accession>A0A0F7KDZ6</accession>
<keyword evidence="4" id="KW-1185">Reference proteome</keyword>
<name>A0A0F7KDZ6_9PROT</name>
<dbReference type="Proteomes" id="UP000034156">
    <property type="component" value="Chromosome"/>
</dbReference>
<sequence length="232" mass="25341">MATTLITGTNRGIGLEYVRQYAQDGWQIIACCRQPATAENLNRLAIQYPDHIRIYALDVADHQQIDQLSTTLANETIDLLINNAGVYPPSDDGGFGSIDYPAWHKTFQINTMAPLKMAEAFISQISNSKLKTIATITSKMGSIADNQRGGSYIYRSSKAAINMVAKSLAIDLKARGIISVLLHPGWVKTDMGGAGALISTEQSVTGMRRILKEITLADSGKFFAYDGQLIPW</sequence>
<dbReference type="EMBL" id="CP011451">
    <property type="protein sequence ID" value="AKH37009.1"/>
    <property type="molecule type" value="Genomic_DNA"/>
</dbReference>
<dbReference type="InterPro" id="IPR002347">
    <property type="entry name" value="SDR_fam"/>
</dbReference>
<dbReference type="PANTHER" id="PTHR45458">
    <property type="entry name" value="SHORT-CHAIN DEHYDROGENASE/REDUCTASE SDR"/>
    <property type="match status" value="1"/>
</dbReference>
<dbReference type="InterPro" id="IPR052184">
    <property type="entry name" value="SDR_enzymes"/>
</dbReference>
<comment type="similarity">
    <text evidence="1">Belongs to the short-chain dehydrogenases/reductases (SDR) family.</text>
</comment>